<dbReference type="AlphaFoldDB" id="W7YPF8"/>
<evidence type="ECO:0000313" key="3">
    <source>
        <dbReference type="Proteomes" id="UP000019364"/>
    </source>
</evidence>
<dbReference type="InterPro" id="IPR000086">
    <property type="entry name" value="NUDIX_hydrolase_dom"/>
</dbReference>
<organism evidence="2 3">
    <name type="scientific">Paenibacillus pini JCM 16418</name>
    <dbReference type="NCBI Taxonomy" id="1236976"/>
    <lineage>
        <taxon>Bacteria</taxon>
        <taxon>Bacillati</taxon>
        <taxon>Bacillota</taxon>
        <taxon>Bacilli</taxon>
        <taxon>Bacillales</taxon>
        <taxon>Paenibacillaceae</taxon>
        <taxon>Paenibacillus</taxon>
    </lineage>
</organism>
<dbReference type="RefSeq" id="WP_036651099.1">
    <property type="nucleotide sequence ID" value="NZ_BAVZ01000012.1"/>
</dbReference>
<accession>W7YPF8</accession>
<dbReference type="eggNOG" id="COG1443">
    <property type="taxonomic scope" value="Bacteria"/>
</dbReference>
<dbReference type="OrthoDB" id="9780586at2"/>
<dbReference type="Proteomes" id="UP000019364">
    <property type="component" value="Unassembled WGS sequence"/>
</dbReference>
<dbReference type="Pfam" id="PF00293">
    <property type="entry name" value="NUDIX"/>
    <property type="match status" value="1"/>
</dbReference>
<dbReference type="PANTHER" id="PTHR10885:SF0">
    <property type="entry name" value="ISOPENTENYL-DIPHOSPHATE DELTA-ISOMERASE"/>
    <property type="match status" value="1"/>
</dbReference>
<name>W7YPF8_9BACL</name>
<dbReference type="EMBL" id="BAVZ01000012">
    <property type="protein sequence ID" value="GAF09523.1"/>
    <property type="molecule type" value="Genomic_DNA"/>
</dbReference>
<protein>
    <recommendedName>
        <fullName evidence="1">Nudix hydrolase domain-containing protein</fullName>
    </recommendedName>
</protein>
<sequence length="215" mass="23991">MSKEMLDIYNEQQEHIGVAPRDEVHEKGYLHHTFHCWIIRSTPEGPQLLFQKRQDTKDTFPGYFDITAAGHLTAGETIEHAAREIQEELGVNIEFSQLVSLGTVQYEGRGIANGKAFIDRETCFVFGCQLDIPLSSYQLQAEELAGLYETPLEQAIAMFAGEIDSIHAVGISSVQPGTDFPHSLECHVSVQQFVPQSGDYYLHTLRGLAALPSLR</sequence>
<reference evidence="2 3" key="1">
    <citation type="journal article" date="2014" name="Genome Announc.">
        <title>Draft Genome Sequence of Paenibacillus pini JCM 16418T, Isolated from the Rhizosphere of Pine Tree.</title>
        <authorList>
            <person name="Yuki M."/>
            <person name="Oshima K."/>
            <person name="Suda W."/>
            <person name="Oshida Y."/>
            <person name="Kitamura K."/>
            <person name="Iida Y."/>
            <person name="Hattori M."/>
            <person name="Ohkuma M."/>
        </authorList>
    </citation>
    <scope>NUCLEOTIDE SEQUENCE [LARGE SCALE GENOMIC DNA]</scope>
    <source>
        <strain evidence="2 3">JCM 16418</strain>
    </source>
</reference>
<dbReference type="PANTHER" id="PTHR10885">
    <property type="entry name" value="ISOPENTENYL-DIPHOSPHATE DELTA-ISOMERASE"/>
    <property type="match status" value="1"/>
</dbReference>
<dbReference type="PROSITE" id="PS51462">
    <property type="entry name" value="NUDIX"/>
    <property type="match status" value="1"/>
</dbReference>
<evidence type="ECO:0000259" key="1">
    <source>
        <dbReference type="PROSITE" id="PS51462"/>
    </source>
</evidence>
<keyword evidence="3" id="KW-1185">Reference proteome</keyword>
<dbReference type="CDD" id="cd04692">
    <property type="entry name" value="NUDIX_Hydrolase"/>
    <property type="match status" value="1"/>
</dbReference>
<evidence type="ECO:0000313" key="2">
    <source>
        <dbReference type="EMBL" id="GAF09523.1"/>
    </source>
</evidence>
<dbReference type="Gene3D" id="3.90.79.10">
    <property type="entry name" value="Nucleoside Triphosphate Pyrophosphohydrolase"/>
    <property type="match status" value="1"/>
</dbReference>
<feature type="domain" description="Nudix hydrolase" evidence="1">
    <location>
        <begin position="29"/>
        <end position="172"/>
    </location>
</feature>
<dbReference type="GO" id="GO:0003824">
    <property type="term" value="F:catalytic activity"/>
    <property type="evidence" value="ECO:0007669"/>
    <property type="project" value="UniProtKB-ARBA"/>
</dbReference>
<dbReference type="InterPro" id="IPR015797">
    <property type="entry name" value="NUDIX_hydrolase-like_dom_sf"/>
</dbReference>
<dbReference type="SUPFAM" id="SSF55811">
    <property type="entry name" value="Nudix"/>
    <property type="match status" value="1"/>
</dbReference>
<comment type="caution">
    <text evidence="2">The sequence shown here is derived from an EMBL/GenBank/DDBJ whole genome shotgun (WGS) entry which is preliminary data.</text>
</comment>
<dbReference type="STRING" id="1236976.JCM16418_3666"/>
<gene>
    <name evidence="2" type="ORF">JCM16418_3666</name>
</gene>
<proteinExistence type="predicted"/>